<name>A0A0J6WXF8_9FIRM</name>
<feature type="signal peptide" evidence="1">
    <location>
        <begin position="1"/>
        <end position="23"/>
    </location>
</feature>
<feature type="chain" id="PRO_5030008860" description="Rhamnogalacturonan lyase domain-containing protein" evidence="1">
    <location>
        <begin position="24"/>
        <end position="199"/>
    </location>
</feature>
<dbReference type="AlphaFoldDB" id="A0A0J6WXF8"/>
<dbReference type="Proteomes" id="UP000036503">
    <property type="component" value="Unassembled WGS sequence"/>
</dbReference>
<evidence type="ECO:0000313" key="2">
    <source>
        <dbReference type="EMBL" id="KMO86918.1"/>
    </source>
</evidence>
<reference evidence="2 3" key="1">
    <citation type="submission" date="2015-06" db="EMBL/GenBank/DDBJ databases">
        <title>Draft genome sequence of beer spoilage bacterium Megasphaera cerevisiae type strain 20462.</title>
        <authorList>
            <person name="Kutumbaka K."/>
            <person name="Pasmowitz J."/>
            <person name="Mategko J."/>
            <person name="Reyes D."/>
            <person name="Friedrich A."/>
            <person name="Han S."/>
            <person name="Martens-Habbena W."/>
            <person name="Neal-McKinney J."/>
            <person name="Janagama H.K."/>
            <person name="Nadala C."/>
            <person name="Samadpour M."/>
        </authorList>
    </citation>
    <scope>NUCLEOTIDE SEQUENCE [LARGE SCALE GENOMIC DNA]</scope>
    <source>
        <strain evidence="2 3">DSM 20462</strain>
    </source>
</reference>
<comment type="caution">
    <text evidence="2">The sequence shown here is derived from an EMBL/GenBank/DDBJ whole genome shotgun (WGS) entry which is preliminary data.</text>
</comment>
<evidence type="ECO:0000313" key="3">
    <source>
        <dbReference type="Proteomes" id="UP000036503"/>
    </source>
</evidence>
<dbReference type="PATRIC" id="fig|1122219.3.peg.558"/>
<protein>
    <recommendedName>
        <fullName evidence="4">Rhamnogalacturonan lyase domain-containing protein</fullName>
    </recommendedName>
</protein>
<organism evidence="2 3">
    <name type="scientific">Megasphaera cerevisiae DSM 20462</name>
    <dbReference type="NCBI Taxonomy" id="1122219"/>
    <lineage>
        <taxon>Bacteria</taxon>
        <taxon>Bacillati</taxon>
        <taxon>Bacillota</taxon>
        <taxon>Negativicutes</taxon>
        <taxon>Veillonellales</taxon>
        <taxon>Veillonellaceae</taxon>
        <taxon>Megasphaera</taxon>
    </lineage>
</organism>
<dbReference type="RefSeq" id="WP_048513875.1">
    <property type="nucleotide sequence ID" value="NZ_FUXD01000015.1"/>
</dbReference>
<gene>
    <name evidence="2" type="ORF">AB840_05745</name>
</gene>
<proteinExistence type="predicted"/>
<dbReference type="InParanoid" id="A0A0J6WXF8"/>
<evidence type="ECO:0008006" key="4">
    <source>
        <dbReference type="Google" id="ProtNLM"/>
    </source>
</evidence>
<evidence type="ECO:0000256" key="1">
    <source>
        <dbReference type="SAM" id="SignalP"/>
    </source>
</evidence>
<dbReference type="OrthoDB" id="2938283at2"/>
<sequence length="199" mass="22852">MKRAAWFGGVLAVLLCQLAYASAAHTGGVHGRVTWQYSKFIEQRNMNGMPSSGLNIKALQDKEYARKRGDAGAKIELIPVTFDKNSITEDQERAWYRDNVPPPGKNIFFAPVNQDGYYEIYDVPAGDYMLLIVSRKSKETYTYPEKRMLRYIRNWEYFDYFVLAGGEYSLRKITIQAGKTLTADRNFEYTVTYGYVGNE</sequence>
<dbReference type="EMBL" id="LEKT01000013">
    <property type="protein sequence ID" value="KMO86918.1"/>
    <property type="molecule type" value="Genomic_DNA"/>
</dbReference>
<accession>A0A0J6WXF8</accession>
<keyword evidence="1" id="KW-0732">Signal</keyword>
<dbReference type="SUPFAM" id="SSF117074">
    <property type="entry name" value="Hypothetical protein PA1324"/>
    <property type="match status" value="1"/>
</dbReference>
<keyword evidence="3" id="KW-1185">Reference proteome</keyword>